<dbReference type="Gene3D" id="1.10.10.1200">
    <property type="entry name" value="MAGE homology domain, winged helix WH1 motif"/>
    <property type="match status" value="1"/>
</dbReference>
<proteinExistence type="predicted"/>
<gene>
    <name evidence="3" type="ORF">P7K49_038243</name>
</gene>
<protein>
    <recommendedName>
        <fullName evidence="2">MAGE domain-containing protein</fullName>
    </recommendedName>
</protein>
<evidence type="ECO:0000256" key="1">
    <source>
        <dbReference type="SAM" id="MobiDB-lite"/>
    </source>
</evidence>
<comment type="caution">
    <text evidence="3">The sequence shown here is derived from an EMBL/GenBank/DDBJ whole genome shotgun (WGS) entry which is preliminary data.</text>
</comment>
<name>A0ABQ9TE36_SAGOE</name>
<evidence type="ECO:0000313" key="4">
    <source>
        <dbReference type="Proteomes" id="UP001266305"/>
    </source>
</evidence>
<dbReference type="Proteomes" id="UP001266305">
    <property type="component" value="Unassembled WGS sequence"/>
</dbReference>
<dbReference type="InterPro" id="IPR002190">
    <property type="entry name" value="MHD_dom"/>
</dbReference>
<evidence type="ECO:0000313" key="3">
    <source>
        <dbReference type="EMBL" id="KAK2083007.1"/>
    </source>
</evidence>
<feature type="domain" description="MAGE" evidence="2">
    <location>
        <begin position="48"/>
        <end position="113"/>
    </location>
</feature>
<accession>A0ABQ9TE36</accession>
<dbReference type="PANTHER" id="PTHR11736">
    <property type="entry name" value="MELANOMA-ASSOCIATED ANTIGEN MAGE ANTIGEN"/>
    <property type="match status" value="1"/>
</dbReference>
<dbReference type="EMBL" id="JASSZA010000023">
    <property type="protein sequence ID" value="KAK2083007.1"/>
    <property type="molecule type" value="Genomic_DNA"/>
</dbReference>
<sequence length="113" mass="12935">MERTRSFQGVGISHKAFNEKAKRTPYSSSPDTQGGNLMGKPTPETMLLVQFLLCKYNMREPITKYDMPKYVIKKDKVHLHEILKKASELMVLAFGVDVKEADPTRHYYVLSAN</sequence>
<reference evidence="3 4" key="1">
    <citation type="submission" date="2023-05" db="EMBL/GenBank/DDBJ databases">
        <title>B98-5 Cell Line De Novo Hybrid Assembly: An Optical Mapping Approach.</title>
        <authorList>
            <person name="Kananen K."/>
            <person name="Auerbach J.A."/>
            <person name="Kautto E."/>
            <person name="Blachly J.S."/>
        </authorList>
    </citation>
    <scope>NUCLEOTIDE SEQUENCE [LARGE SCALE GENOMIC DNA]</scope>
    <source>
        <strain evidence="3">B95-8</strain>
        <tissue evidence="3">Cell line</tissue>
    </source>
</reference>
<feature type="region of interest" description="Disordered" evidence="1">
    <location>
        <begin position="1"/>
        <end position="40"/>
    </location>
</feature>
<dbReference type="PROSITE" id="PS50838">
    <property type="entry name" value="MAGE"/>
    <property type="match status" value="1"/>
</dbReference>
<dbReference type="InterPro" id="IPR041898">
    <property type="entry name" value="MAGE_WH1"/>
</dbReference>
<organism evidence="3 4">
    <name type="scientific">Saguinus oedipus</name>
    <name type="common">Cotton-top tamarin</name>
    <name type="synonym">Oedipomidas oedipus</name>
    <dbReference type="NCBI Taxonomy" id="9490"/>
    <lineage>
        <taxon>Eukaryota</taxon>
        <taxon>Metazoa</taxon>
        <taxon>Chordata</taxon>
        <taxon>Craniata</taxon>
        <taxon>Vertebrata</taxon>
        <taxon>Euteleostomi</taxon>
        <taxon>Mammalia</taxon>
        <taxon>Eutheria</taxon>
        <taxon>Euarchontoglires</taxon>
        <taxon>Primates</taxon>
        <taxon>Haplorrhini</taxon>
        <taxon>Platyrrhini</taxon>
        <taxon>Cebidae</taxon>
        <taxon>Callitrichinae</taxon>
        <taxon>Saguinus</taxon>
    </lineage>
</organism>
<dbReference type="PANTHER" id="PTHR11736:SF69">
    <property type="entry name" value="MAGE DOMAIN-CONTAINING PROTEIN"/>
    <property type="match status" value="1"/>
</dbReference>
<feature type="compositionally biased region" description="Polar residues" evidence="1">
    <location>
        <begin position="25"/>
        <end position="35"/>
    </location>
</feature>
<evidence type="ECO:0000259" key="2">
    <source>
        <dbReference type="PROSITE" id="PS50838"/>
    </source>
</evidence>
<keyword evidence="4" id="KW-1185">Reference proteome</keyword>
<dbReference type="InterPro" id="IPR037445">
    <property type="entry name" value="MAGE"/>
</dbReference>